<dbReference type="PANTHER" id="PTHR23513:SF9">
    <property type="entry name" value="ENTEROBACTIN EXPORTER ENTS"/>
    <property type="match status" value="1"/>
</dbReference>
<feature type="transmembrane region" description="Helical" evidence="9">
    <location>
        <begin position="388"/>
        <end position="414"/>
    </location>
</feature>
<dbReference type="RefSeq" id="WP_214622869.1">
    <property type="nucleotide sequence ID" value="NZ_JAHGAW010000005.1"/>
</dbReference>
<keyword evidence="2" id="KW-0813">Transport</keyword>
<feature type="transmembrane region" description="Helical" evidence="9">
    <location>
        <begin position="159"/>
        <end position="181"/>
    </location>
</feature>
<dbReference type="PROSITE" id="PS50850">
    <property type="entry name" value="MFS"/>
    <property type="match status" value="1"/>
</dbReference>
<accession>A0A9X1IR19</accession>
<dbReference type="InterPro" id="IPR020846">
    <property type="entry name" value="MFS_dom"/>
</dbReference>
<sequence length="448" mass="47288">MATSSESDSRDASALTHPFQIGAFRAFLMVRLCTILGSTGMSLIIAWQAYNIARLTMAPAQAAAQLGIIGLIQFAVLFVLTPFAGLAADNFKRTRVAQMTLTVLLACAAVLALASYEGWISLSLIFSIAAVLGLVRAFQGPALGSLAPNIVPKNLLPRAIAFSSMFWQAGGIVGPALAGYAYAMEPYYAYLISGALFLVSVVGMIFVGDVPQAPPQKDRHPIRQVIDGFSYVRTNKLVLGAITLDLFAVLLAGTTALLPVYARDILHVGSAGLGHLAAAPGVGAAITALWFSFRPIKYNVGLKMFLSVSIFGLATVFFGLTAFMPQQVGILVALAAMAVWGSADMFSVFVRQSLIQLHTPDDMRGRVSSVAMMTVSASNELGEAESGFLAALIGPVAAVVVGGLGAIGITLLWARLFPQLRNARTFDPPELYPEASLQAAERPQATTS</sequence>
<evidence type="ECO:0000313" key="12">
    <source>
        <dbReference type="Proteomes" id="UP001138757"/>
    </source>
</evidence>
<dbReference type="InterPro" id="IPR011701">
    <property type="entry name" value="MFS"/>
</dbReference>
<organism evidence="11 12">
    <name type="scientific">Sphingobium nicotianae</name>
    <dbReference type="NCBI Taxonomy" id="2782607"/>
    <lineage>
        <taxon>Bacteria</taxon>
        <taxon>Pseudomonadati</taxon>
        <taxon>Pseudomonadota</taxon>
        <taxon>Alphaproteobacteria</taxon>
        <taxon>Sphingomonadales</taxon>
        <taxon>Sphingomonadaceae</taxon>
        <taxon>Sphingobium</taxon>
    </lineage>
</organism>
<dbReference type="GO" id="GO:0005886">
    <property type="term" value="C:plasma membrane"/>
    <property type="evidence" value="ECO:0007669"/>
    <property type="project" value="UniProtKB-SubCell"/>
</dbReference>
<keyword evidence="6 9" id="KW-0472">Membrane</keyword>
<evidence type="ECO:0000256" key="3">
    <source>
        <dbReference type="ARBA" id="ARBA00022475"/>
    </source>
</evidence>
<feature type="transmembrane region" description="Helical" evidence="9">
    <location>
        <begin position="120"/>
        <end position="138"/>
    </location>
</feature>
<dbReference type="CDD" id="cd06173">
    <property type="entry name" value="MFS_MefA_like"/>
    <property type="match status" value="1"/>
</dbReference>
<name>A0A9X1IR19_9SPHN</name>
<feature type="transmembrane region" description="Helical" evidence="9">
    <location>
        <begin position="273"/>
        <end position="293"/>
    </location>
</feature>
<feature type="domain" description="Major facilitator superfamily (MFS) profile" evidence="10">
    <location>
        <begin position="1"/>
        <end position="212"/>
    </location>
</feature>
<feature type="transmembrane region" description="Helical" evidence="9">
    <location>
        <begin position="305"/>
        <end position="324"/>
    </location>
</feature>
<evidence type="ECO:0000256" key="7">
    <source>
        <dbReference type="ARBA" id="ARBA00038075"/>
    </source>
</evidence>
<protein>
    <recommendedName>
        <fullName evidence="8">Multidrug efflux pump Tap</fullName>
    </recommendedName>
</protein>
<feature type="transmembrane region" description="Helical" evidence="9">
    <location>
        <begin position="187"/>
        <end position="207"/>
    </location>
</feature>
<evidence type="ECO:0000256" key="2">
    <source>
        <dbReference type="ARBA" id="ARBA00022448"/>
    </source>
</evidence>
<dbReference type="SUPFAM" id="SSF103473">
    <property type="entry name" value="MFS general substrate transporter"/>
    <property type="match status" value="1"/>
</dbReference>
<feature type="transmembrane region" description="Helical" evidence="9">
    <location>
        <begin position="330"/>
        <end position="351"/>
    </location>
</feature>
<keyword evidence="12" id="KW-1185">Reference proteome</keyword>
<feature type="transmembrane region" description="Helical" evidence="9">
    <location>
        <begin position="28"/>
        <end position="50"/>
    </location>
</feature>
<feature type="transmembrane region" description="Helical" evidence="9">
    <location>
        <begin position="237"/>
        <end position="261"/>
    </location>
</feature>
<evidence type="ECO:0000256" key="9">
    <source>
        <dbReference type="SAM" id="Phobius"/>
    </source>
</evidence>
<dbReference type="GO" id="GO:0022857">
    <property type="term" value="F:transmembrane transporter activity"/>
    <property type="evidence" value="ECO:0007669"/>
    <property type="project" value="InterPro"/>
</dbReference>
<reference evidence="11" key="1">
    <citation type="submission" date="2021-05" db="EMBL/GenBank/DDBJ databases">
        <title>Genome of Sphingobium sp. strain.</title>
        <authorList>
            <person name="Fan R."/>
        </authorList>
    </citation>
    <scope>NUCLEOTIDE SEQUENCE</scope>
    <source>
        <strain evidence="11">H33</strain>
    </source>
</reference>
<dbReference type="Pfam" id="PF07690">
    <property type="entry name" value="MFS_1"/>
    <property type="match status" value="1"/>
</dbReference>
<dbReference type="PANTHER" id="PTHR23513">
    <property type="entry name" value="INTEGRAL MEMBRANE EFFLUX PROTEIN-RELATED"/>
    <property type="match status" value="1"/>
</dbReference>
<comment type="similarity">
    <text evidence="7">Belongs to the major facilitator superfamily. Drug:H(+) antiporter-3 (DHA3) (TC 2.A.1.21) family.</text>
</comment>
<feature type="transmembrane region" description="Helical" evidence="9">
    <location>
        <begin position="96"/>
        <end position="114"/>
    </location>
</feature>
<evidence type="ECO:0000256" key="1">
    <source>
        <dbReference type="ARBA" id="ARBA00004651"/>
    </source>
</evidence>
<keyword evidence="3" id="KW-1003">Cell membrane</keyword>
<dbReference type="AlphaFoldDB" id="A0A9X1IR19"/>
<evidence type="ECO:0000256" key="6">
    <source>
        <dbReference type="ARBA" id="ARBA00023136"/>
    </source>
</evidence>
<evidence type="ECO:0000256" key="5">
    <source>
        <dbReference type="ARBA" id="ARBA00022989"/>
    </source>
</evidence>
<dbReference type="EMBL" id="JAHGAW010000005">
    <property type="protein sequence ID" value="MBT2187123.1"/>
    <property type="molecule type" value="Genomic_DNA"/>
</dbReference>
<evidence type="ECO:0000256" key="8">
    <source>
        <dbReference type="ARBA" id="ARBA00040914"/>
    </source>
</evidence>
<feature type="transmembrane region" description="Helical" evidence="9">
    <location>
        <begin position="62"/>
        <end position="84"/>
    </location>
</feature>
<evidence type="ECO:0000256" key="4">
    <source>
        <dbReference type="ARBA" id="ARBA00022692"/>
    </source>
</evidence>
<comment type="subcellular location">
    <subcellularLocation>
        <location evidence="1">Cell membrane</location>
        <topology evidence="1">Multi-pass membrane protein</topology>
    </subcellularLocation>
</comment>
<gene>
    <name evidence="11" type="ORF">KK488_09225</name>
</gene>
<dbReference type="Gene3D" id="1.20.1250.20">
    <property type="entry name" value="MFS general substrate transporter like domains"/>
    <property type="match status" value="1"/>
</dbReference>
<dbReference type="InterPro" id="IPR036259">
    <property type="entry name" value="MFS_trans_sf"/>
</dbReference>
<dbReference type="Proteomes" id="UP001138757">
    <property type="component" value="Unassembled WGS sequence"/>
</dbReference>
<keyword evidence="5 9" id="KW-1133">Transmembrane helix</keyword>
<comment type="caution">
    <text evidence="11">The sequence shown here is derived from an EMBL/GenBank/DDBJ whole genome shotgun (WGS) entry which is preliminary data.</text>
</comment>
<keyword evidence="4 9" id="KW-0812">Transmembrane</keyword>
<proteinExistence type="inferred from homology"/>
<evidence type="ECO:0000313" key="11">
    <source>
        <dbReference type="EMBL" id="MBT2187123.1"/>
    </source>
</evidence>
<evidence type="ECO:0000259" key="10">
    <source>
        <dbReference type="PROSITE" id="PS50850"/>
    </source>
</evidence>